<dbReference type="InterPro" id="IPR029063">
    <property type="entry name" value="SAM-dependent_MTases_sf"/>
</dbReference>
<name>A0ABT5U944_9GAMM</name>
<feature type="transmembrane region" description="Helical" evidence="2">
    <location>
        <begin position="423"/>
        <end position="441"/>
    </location>
</feature>
<dbReference type="InterPro" id="IPR036259">
    <property type="entry name" value="MFS_trans_sf"/>
</dbReference>
<feature type="transmembrane region" description="Helical" evidence="2">
    <location>
        <begin position="21"/>
        <end position="39"/>
    </location>
</feature>
<feature type="transmembrane region" description="Helical" evidence="2">
    <location>
        <begin position="169"/>
        <end position="189"/>
    </location>
</feature>
<feature type="transmembrane region" description="Helical" evidence="2">
    <location>
        <begin position="83"/>
        <end position="107"/>
    </location>
</feature>
<feature type="transmembrane region" description="Helical" evidence="2">
    <location>
        <begin position="51"/>
        <end position="71"/>
    </location>
</feature>
<evidence type="ECO:0000313" key="4">
    <source>
        <dbReference type="Proteomes" id="UP001528823"/>
    </source>
</evidence>
<dbReference type="Gene3D" id="1.20.1250.20">
    <property type="entry name" value="MFS general substrate transporter like domains"/>
    <property type="match status" value="1"/>
</dbReference>
<keyword evidence="2" id="KW-0812">Transmembrane</keyword>
<gene>
    <name evidence="3" type="ORF">ORQ98_12620</name>
</gene>
<dbReference type="SUPFAM" id="SSF53335">
    <property type="entry name" value="S-adenosyl-L-methionine-dependent methyltransferases"/>
    <property type="match status" value="1"/>
</dbReference>
<sequence>MSTLAINQRITFSETINRNTLILVFFLSGFAGLIYESIWTQYLKLFLGHAAYAQTLVLIIFMGGMALGAWLASKYLHKFKNLFLAYAIVEAIVGIFALVFHNIYVTSTDFSYNIVMPFLGSSLQIEVFKWSLATLLILPQTILLGSTFPLMSAGFIHYFPEKKGHSLSILYFSNSFGAAIGVLVAGFYLVHTVGLPGTLLTAGLINFAVALISWITSKQFVDESIQSTHLDKQEVETHKTLKVLLIVAAITGAASFMYEVAWIRMLSMVLGSSVHSFELMLSAFILGLAIGGFWIRNKISKITNPIQWLGYIQIIMGILAALTIVFYNYTFDFMAFTMHALQRTEPGYIYFNLVSHAICLVIMLPATICAGMTLPLITYILLENGYNERSIGWVYSSNTIGSILGVVIAVQIVIPLFGLKNLIVIGSTIDILIGIIALALFKYKLKTKFVAFILSPLLLSFINFNELKMASGVYRSGTLPNSDLSNIIYHADGKTATVAVIKQRKEKNTRIYISTNGKTDASATISQDHPPTPDEDTMILTAAIPMAIKSNISSVAIVGIGSGISSHVFLSNPQIESVDTIEIEKEMVEGAKFFKNFNFRIFDDARSNIHIADARTFFFSNQKKYDVIMSEPSNPWVSGVASLYTTEFYSLIKKFIKEDGLFVQWLQIYEIDINLVFSAFRALGENFNDYIVYASNQGDLIIVSSPNKKIDINYIDIFNIDNIRSDLSRIKHSSIDDIIIHEITNKAILSKIINKTKTNPNSDYFPIIQQKSDKTRYFKSSAHAIFDLKLSHITKIKTNNKINIKNLNKENTFFIAQKISQTNKSNITLKNSIYNKEFFCKNNGLLDEWIKKTATSLYTSSWLNKKVALDHIEAHFKDSCPVEKVNNLKEYFTSIATNKYSDTIKQVEKFILLNNTIDLPMRVSYSYALAKLNYKEDAKREVSEINRKVKNNLIVTYIDALLD</sequence>
<evidence type="ECO:0000256" key="2">
    <source>
        <dbReference type="SAM" id="Phobius"/>
    </source>
</evidence>
<dbReference type="CDD" id="cd06174">
    <property type="entry name" value="MFS"/>
    <property type="match status" value="1"/>
</dbReference>
<dbReference type="Pfam" id="PF01564">
    <property type="entry name" value="Spermine_synth"/>
    <property type="match status" value="1"/>
</dbReference>
<dbReference type="SUPFAM" id="SSF103473">
    <property type="entry name" value="MFS general substrate transporter"/>
    <property type="match status" value="1"/>
</dbReference>
<feature type="transmembrane region" description="Helical" evidence="2">
    <location>
        <begin position="394"/>
        <end position="417"/>
    </location>
</feature>
<dbReference type="Proteomes" id="UP001528823">
    <property type="component" value="Unassembled WGS sequence"/>
</dbReference>
<proteinExistence type="predicted"/>
<feature type="transmembrane region" description="Helical" evidence="2">
    <location>
        <begin position="127"/>
        <end position="148"/>
    </location>
</feature>
<keyword evidence="4" id="KW-1185">Reference proteome</keyword>
<dbReference type="PANTHER" id="PTHR43317:SF1">
    <property type="entry name" value="THERMOSPERMINE SYNTHASE ACAULIS5"/>
    <property type="match status" value="1"/>
</dbReference>
<feature type="transmembrane region" description="Helical" evidence="2">
    <location>
        <begin position="448"/>
        <end position="464"/>
    </location>
</feature>
<accession>A0ABT5U944</accession>
<dbReference type="PANTHER" id="PTHR43317">
    <property type="entry name" value="THERMOSPERMINE SYNTHASE ACAULIS5"/>
    <property type="match status" value="1"/>
</dbReference>
<keyword evidence="2" id="KW-1133">Transmembrane helix</keyword>
<feature type="transmembrane region" description="Helical" evidence="2">
    <location>
        <begin position="308"/>
        <end position="329"/>
    </location>
</feature>
<keyword evidence="1" id="KW-0620">Polyamine biosynthesis</keyword>
<feature type="transmembrane region" description="Helical" evidence="2">
    <location>
        <begin position="349"/>
        <end position="382"/>
    </location>
</feature>
<dbReference type="EMBL" id="JAPMOU010000014">
    <property type="protein sequence ID" value="MDE1462812.1"/>
    <property type="molecule type" value="Genomic_DNA"/>
</dbReference>
<feature type="transmembrane region" description="Helical" evidence="2">
    <location>
        <begin position="277"/>
        <end position="296"/>
    </location>
</feature>
<evidence type="ECO:0000256" key="1">
    <source>
        <dbReference type="ARBA" id="ARBA00023115"/>
    </source>
</evidence>
<feature type="transmembrane region" description="Helical" evidence="2">
    <location>
        <begin position="243"/>
        <end position="265"/>
    </location>
</feature>
<reference evidence="3 4" key="1">
    <citation type="submission" date="2022-11" db="EMBL/GenBank/DDBJ databases">
        <title>Spartinivicinus poritis sp. nov., isolated from scleractinian coral Porites lutea.</title>
        <authorList>
            <person name="Zhang G."/>
            <person name="Cai L."/>
            <person name="Wei Q."/>
        </authorList>
    </citation>
    <scope>NUCLEOTIDE SEQUENCE [LARGE SCALE GENOMIC DNA]</scope>
    <source>
        <strain evidence="3 4">A2-2</strain>
    </source>
</reference>
<organism evidence="3 4">
    <name type="scientific">Spartinivicinus poritis</name>
    <dbReference type="NCBI Taxonomy" id="2994640"/>
    <lineage>
        <taxon>Bacteria</taxon>
        <taxon>Pseudomonadati</taxon>
        <taxon>Pseudomonadota</taxon>
        <taxon>Gammaproteobacteria</taxon>
        <taxon>Oceanospirillales</taxon>
        <taxon>Zooshikellaceae</taxon>
        <taxon>Spartinivicinus</taxon>
    </lineage>
</organism>
<evidence type="ECO:0000313" key="3">
    <source>
        <dbReference type="EMBL" id="MDE1462812.1"/>
    </source>
</evidence>
<dbReference type="RefSeq" id="WP_274689163.1">
    <property type="nucleotide sequence ID" value="NZ_JAPMOU010000014.1"/>
</dbReference>
<protein>
    <submittedName>
        <fullName evidence="3">MFS transporter</fullName>
    </submittedName>
</protein>
<comment type="caution">
    <text evidence="3">The sequence shown here is derived from an EMBL/GenBank/DDBJ whole genome shotgun (WGS) entry which is preliminary data.</text>
</comment>
<keyword evidence="2" id="KW-0472">Membrane</keyword>
<dbReference type="Gene3D" id="3.40.50.150">
    <property type="entry name" value="Vaccinia Virus protein VP39"/>
    <property type="match status" value="1"/>
</dbReference>
<feature type="transmembrane region" description="Helical" evidence="2">
    <location>
        <begin position="195"/>
        <end position="215"/>
    </location>
</feature>